<dbReference type="PANTHER" id="PTHR46138:SF1">
    <property type="entry name" value="PROTEIN DR1"/>
    <property type="match status" value="1"/>
</dbReference>
<sequence>MDNEICKINEDELTLPKASVDKLISDSCPKGMTSNREVKELIMECCVEFIHLITSGANEICAKENKKTITHQHIYKSLETLGYSEYLKECEVVYEDYLEVSKLKPSKTNKFKDSGLSMEELLAQQQALFENAKREFDNMGDDEEINNKE</sequence>
<dbReference type="Gene3D" id="1.10.20.10">
    <property type="entry name" value="Histone, subunit A"/>
    <property type="match status" value="1"/>
</dbReference>
<dbReference type="PANTHER" id="PTHR46138">
    <property type="entry name" value="PROTEIN DR1"/>
    <property type="match status" value="1"/>
</dbReference>
<dbReference type="SUPFAM" id="SSF47113">
    <property type="entry name" value="Histone-fold"/>
    <property type="match status" value="1"/>
</dbReference>
<dbReference type="CDD" id="cd22905">
    <property type="entry name" value="HFD_Dr1"/>
    <property type="match status" value="1"/>
</dbReference>
<feature type="domain" description="Transcription factor CBF/NF-Y/archaeal histone" evidence="3">
    <location>
        <begin position="14"/>
        <end position="77"/>
    </location>
</feature>
<dbReference type="InterPro" id="IPR009072">
    <property type="entry name" value="Histone-fold"/>
</dbReference>
<dbReference type="EMBL" id="SBIQ01000027">
    <property type="protein sequence ID" value="KAF7684133.1"/>
    <property type="molecule type" value="Genomic_DNA"/>
</dbReference>
<name>A0ABQ7I0Y1_9MICR</name>
<keyword evidence="5" id="KW-1185">Reference proteome</keyword>
<evidence type="ECO:0000256" key="1">
    <source>
        <dbReference type="ARBA" id="ARBA00004123"/>
    </source>
</evidence>
<organism evidence="4 5">
    <name type="scientific">Astathelohania contejeani</name>
    <dbReference type="NCBI Taxonomy" id="164912"/>
    <lineage>
        <taxon>Eukaryota</taxon>
        <taxon>Fungi</taxon>
        <taxon>Fungi incertae sedis</taxon>
        <taxon>Microsporidia</taxon>
        <taxon>Astathelohaniidae</taxon>
        <taxon>Astathelohania</taxon>
    </lineage>
</organism>
<comment type="caution">
    <text evidence="4">The sequence shown here is derived from an EMBL/GenBank/DDBJ whole genome shotgun (WGS) entry which is preliminary data.</text>
</comment>
<gene>
    <name evidence="4" type="primary">ncb2</name>
    <name evidence="4" type="ORF">TCON_0672</name>
</gene>
<evidence type="ECO:0000259" key="3">
    <source>
        <dbReference type="Pfam" id="PF00808"/>
    </source>
</evidence>
<reference evidence="4 5" key="1">
    <citation type="submission" date="2019-01" db="EMBL/GenBank/DDBJ databases">
        <title>Genomes sequencing and comparative genomics of infectious freshwater microsporidia, Cucumispora dikerogammari and Thelohania contejeani.</title>
        <authorList>
            <person name="Cormier A."/>
            <person name="Giraud I."/>
            <person name="Wattier R."/>
            <person name="Teixeira M."/>
            <person name="Grandjean F."/>
            <person name="Rigaud T."/>
            <person name="Cordaux R."/>
        </authorList>
    </citation>
    <scope>NUCLEOTIDE SEQUENCE [LARGE SCALE GENOMIC DNA]</scope>
    <source>
        <strain evidence="4">T1</strain>
        <tissue evidence="4">Spores</tissue>
    </source>
</reference>
<evidence type="ECO:0000313" key="4">
    <source>
        <dbReference type="EMBL" id="KAF7684133.1"/>
    </source>
</evidence>
<dbReference type="Proteomes" id="UP001516464">
    <property type="component" value="Unassembled WGS sequence"/>
</dbReference>
<comment type="subcellular location">
    <subcellularLocation>
        <location evidence="1">Nucleus</location>
    </subcellularLocation>
</comment>
<evidence type="ECO:0000313" key="5">
    <source>
        <dbReference type="Proteomes" id="UP001516464"/>
    </source>
</evidence>
<keyword evidence="2" id="KW-0539">Nucleus</keyword>
<accession>A0ABQ7I0Y1</accession>
<dbReference type="InterPro" id="IPR003958">
    <property type="entry name" value="CBFA_NFYB_domain"/>
</dbReference>
<dbReference type="Pfam" id="PF00808">
    <property type="entry name" value="CBFD_NFYB_HMF"/>
    <property type="match status" value="1"/>
</dbReference>
<dbReference type="InterPro" id="IPR042225">
    <property type="entry name" value="Ncb2"/>
</dbReference>
<protein>
    <submittedName>
        <fullName evidence="4">Negative cofactor 2 complex subunit beta</fullName>
    </submittedName>
</protein>
<proteinExistence type="predicted"/>
<evidence type="ECO:0000256" key="2">
    <source>
        <dbReference type="ARBA" id="ARBA00023242"/>
    </source>
</evidence>